<sequence length="189" mass="19624">MCREGSDAEPGANPAVRPLFLSTLECGPYLRGGRLPAAVAPREGGAPGPYSETGSRPFSSGPLRFPSSQREPAQPLAMPPKRPPHPRCLCVSWAPCAANTGSHHTRPLPLHGHPGPRQATSACAPSRARGSAAAPARAPSRTLDLSVARARAPPLLPSSTADAARAPSLLLDPSSSNAKSVWWPLNSCV</sequence>
<gene>
    <name evidence="2" type="ORF">NDU88_006614</name>
</gene>
<keyword evidence="3" id="KW-1185">Reference proteome</keyword>
<accession>A0AAV7SQA4</accession>
<reference evidence="2" key="1">
    <citation type="journal article" date="2022" name="bioRxiv">
        <title>Sequencing and chromosome-scale assembly of the giantPleurodeles waltlgenome.</title>
        <authorList>
            <person name="Brown T."/>
            <person name="Elewa A."/>
            <person name="Iarovenko S."/>
            <person name="Subramanian E."/>
            <person name="Araus A.J."/>
            <person name="Petzold A."/>
            <person name="Susuki M."/>
            <person name="Suzuki K.-i.T."/>
            <person name="Hayashi T."/>
            <person name="Toyoda A."/>
            <person name="Oliveira C."/>
            <person name="Osipova E."/>
            <person name="Leigh N.D."/>
            <person name="Simon A."/>
            <person name="Yun M.H."/>
        </authorList>
    </citation>
    <scope>NUCLEOTIDE SEQUENCE</scope>
    <source>
        <strain evidence="2">20211129_DDA</strain>
        <tissue evidence="2">Liver</tissue>
    </source>
</reference>
<protein>
    <submittedName>
        <fullName evidence="2">Uncharacterized protein</fullName>
    </submittedName>
</protein>
<evidence type="ECO:0000256" key="1">
    <source>
        <dbReference type="SAM" id="MobiDB-lite"/>
    </source>
</evidence>
<feature type="region of interest" description="Disordered" evidence="1">
    <location>
        <begin position="32"/>
        <end position="83"/>
    </location>
</feature>
<dbReference type="AlphaFoldDB" id="A0AAV7SQA4"/>
<feature type="region of interest" description="Disordered" evidence="1">
    <location>
        <begin position="105"/>
        <end position="144"/>
    </location>
</feature>
<comment type="caution">
    <text evidence="2">The sequence shown here is derived from an EMBL/GenBank/DDBJ whole genome shotgun (WGS) entry which is preliminary data.</text>
</comment>
<feature type="compositionally biased region" description="Low complexity" evidence="1">
    <location>
        <begin position="121"/>
        <end position="141"/>
    </location>
</feature>
<dbReference type="Proteomes" id="UP001066276">
    <property type="component" value="Chromosome 4_2"/>
</dbReference>
<evidence type="ECO:0000313" key="2">
    <source>
        <dbReference type="EMBL" id="KAJ1166206.1"/>
    </source>
</evidence>
<proteinExistence type="predicted"/>
<name>A0AAV7SQA4_PLEWA</name>
<dbReference type="EMBL" id="JANPWB010000008">
    <property type="protein sequence ID" value="KAJ1166206.1"/>
    <property type="molecule type" value="Genomic_DNA"/>
</dbReference>
<organism evidence="2 3">
    <name type="scientific">Pleurodeles waltl</name>
    <name type="common">Iberian ribbed newt</name>
    <dbReference type="NCBI Taxonomy" id="8319"/>
    <lineage>
        <taxon>Eukaryota</taxon>
        <taxon>Metazoa</taxon>
        <taxon>Chordata</taxon>
        <taxon>Craniata</taxon>
        <taxon>Vertebrata</taxon>
        <taxon>Euteleostomi</taxon>
        <taxon>Amphibia</taxon>
        <taxon>Batrachia</taxon>
        <taxon>Caudata</taxon>
        <taxon>Salamandroidea</taxon>
        <taxon>Salamandridae</taxon>
        <taxon>Pleurodelinae</taxon>
        <taxon>Pleurodeles</taxon>
    </lineage>
</organism>
<evidence type="ECO:0000313" key="3">
    <source>
        <dbReference type="Proteomes" id="UP001066276"/>
    </source>
</evidence>